<feature type="region of interest" description="Disordered" evidence="3">
    <location>
        <begin position="23"/>
        <end position="166"/>
    </location>
</feature>
<accession>A0A1D8N6A7</accession>
<feature type="domain" description="Fcf2 pre-rRNA processing C-terminal" evidence="4">
    <location>
        <begin position="229"/>
        <end position="322"/>
    </location>
</feature>
<feature type="compositionally biased region" description="Acidic residues" evidence="3">
    <location>
        <begin position="71"/>
        <end position="92"/>
    </location>
</feature>
<feature type="compositionally biased region" description="Basic and acidic residues" evidence="3">
    <location>
        <begin position="50"/>
        <end position="70"/>
    </location>
</feature>
<dbReference type="GeneID" id="2907216"/>
<organism evidence="5 6">
    <name type="scientific">Yarrowia lipolytica</name>
    <name type="common">Candida lipolytica</name>
    <dbReference type="NCBI Taxonomy" id="4952"/>
    <lineage>
        <taxon>Eukaryota</taxon>
        <taxon>Fungi</taxon>
        <taxon>Dikarya</taxon>
        <taxon>Ascomycota</taxon>
        <taxon>Saccharomycotina</taxon>
        <taxon>Dipodascomycetes</taxon>
        <taxon>Dipodascales</taxon>
        <taxon>Dipodascales incertae sedis</taxon>
        <taxon>Yarrowia</taxon>
    </lineage>
</organism>
<evidence type="ECO:0000313" key="5">
    <source>
        <dbReference type="EMBL" id="AOW01163.1"/>
    </source>
</evidence>
<dbReference type="VEuPathDB" id="FungiDB:YALI0_B03278g"/>
<name>A0A1D8N6A7_YARLL</name>
<dbReference type="Proteomes" id="UP000182444">
    <property type="component" value="Chromosome 1B"/>
</dbReference>
<dbReference type="AlphaFoldDB" id="A0A1D8N6A7"/>
<keyword evidence="2" id="KW-0539">Nucleus</keyword>
<dbReference type="eggNOG" id="KOG3100">
    <property type="taxonomic scope" value="Eukaryota"/>
</dbReference>
<protein>
    <recommendedName>
        <fullName evidence="4">Fcf2 pre-rRNA processing C-terminal domain-containing protein</fullName>
    </recommendedName>
</protein>
<feature type="compositionally biased region" description="Acidic residues" evidence="3">
    <location>
        <begin position="104"/>
        <end position="140"/>
    </location>
</feature>
<dbReference type="PANTHER" id="PTHR21686:SF12">
    <property type="entry name" value="DEOXYNUCLEOTIDYLTRANSFERASE TERMINAL-INTERACTING PROTEIN 2"/>
    <property type="match status" value="1"/>
</dbReference>
<evidence type="ECO:0000256" key="3">
    <source>
        <dbReference type="SAM" id="MobiDB-lite"/>
    </source>
</evidence>
<dbReference type="VEuPathDB" id="FungiDB:YALI1_B04779g"/>
<dbReference type="InterPro" id="IPR014810">
    <property type="entry name" value="Fcf2_C"/>
</dbReference>
<dbReference type="RefSeq" id="XP_500454.2">
    <property type="nucleotide sequence ID" value="XM_500454.3"/>
</dbReference>
<dbReference type="InterPro" id="IPR039883">
    <property type="entry name" value="Fcf2/DNTTIP2"/>
</dbReference>
<reference evidence="5 6" key="1">
    <citation type="journal article" date="2016" name="PLoS ONE">
        <title>Sequence Assembly of Yarrowia lipolytica Strain W29/CLIB89 Shows Transposable Element Diversity.</title>
        <authorList>
            <person name="Magnan C."/>
            <person name="Yu J."/>
            <person name="Chang I."/>
            <person name="Jahn E."/>
            <person name="Kanomata Y."/>
            <person name="Wu J."/>
            <person name="Zeller M."/>
            <person name="Oakes M."/>
            <person name="Baldi P."/>
            <person name="Sandmeyer S."/>
        </authorList>
    </citation>
    <scope>NUCLEOTIDE SEQUENCE [LARGE SCALE GENOMIC DNA]</scope>
    <source>
        <strain evidence="6">CLIB89(W29)</strain>
    </source>
</reference>
<dbReference type="GO" id="GO:0003723">
    <property type="term" value="F:RNA binding"/>
    <property type="evidence" value="ECO:0007669"/>
    <property type="project" value="TreeGrafter"/>
</dbReference>
<comment type="subcellular location">
    <subcellularLocation>
        <location evidence="1">Nucleus</location>
        <location evidence="1">Nucleolus</location>
    </subcellularLocation>
</comment>
<dbReference type="GO" id="GO:0006396">
    <property type="term" value="P:RNA processing"/>
    <property type="evidence" value="ECO:0007669"/>
    <property type="project" value="TreeGrafter"/>
</dbReference>
<evidence type="ECO:0000256" key="2">
    <source>
        <dbReference type="ARBA" id="ARBA00023242"/>
    </source>
</evidence>
<evidence type="ECO:0000259" key="4">
    <source>
        <dbReference type="Pfam" id="PF08698"/>
    </source>
</evidence>
<dbReference type="EMBL" id="CP017554">
    <property type="protein sequence ID" value="AOW01163.1"/>
    <property type="molecule type" value="Genomic_DNA"/>
</dbReference>
<dbReference type="PANTHER" id="PTHR21686">
    <property type="entry name" value="DEOXYNUCLEOTIDYLTRANSFERASE TERMINAL-INTERACTING PROTEIN 2"/>
    <property type="match status" value="1"/>
</dbReference>
<feature type="compositionally biased region" description="Basic residues" evidence="3">
    <location>
        <begin position="25"/>
        <end position="34"/>
    </location>
</feature>
<evidence type="ECO:0000313" key="6">
    <source>
        <dbReference type="Proteomes" id="UP000182444"/>
    </source>
</evidence>
<gene>
    <name evidence="5" type="ORF">YALI1_B04779g</name>
</gene>
<evidence type="ECO:0000256" key="1">
    <source>
        <dbReference type="ARBA" id="ARBA00004604"/>
    </source>
</evidence>
<dbReference type="Pfam" id="PF08698">
    <property type="entry name" value="Fcf2"/>
    <property type="match status" value="1"/>
</dbReference>
<dbReference type="GO" id="GO:0005730">
    <property type="term" value="C:nucleolus"/>
    <property type="evidence" value="ECO:0007669"/>
    <property type="project" value="UniProtKB-SubCell"/>
</dbReference>
<sequence>MQVTCTKSLLEKNIYRMLEPLSQPYRHKMARKNPVRGSKQNLAPQVVEDTNDKDIDIQNHQEAQEAKELVDLEEGQDMSATEESDETDVDDKEDAKLGDASVDEKEDDKEEDEQESSGESEESEDDDDSSSESEGDELNFDDISSLLDASSKFQAESEPVKSLDEITERYARLPKIDGGVGYGTESLTEKGLMKDNHYDYTKEDNKNKFAFRVIQDPHQVKLDKKKARDNTAGDKWFGMKAPDMTPELKMDMELLKMRNVLDPKRFYKKSDSKKDPKFFEMGTIVEGNTEFFSARLTKKERKQTFAQELLGDDDSQKYFKRKYAEIGDSKEVGRKKHFQNLKDLRKKRR</sequence>
<proteinExistence type="predicted"/>
<dbReference type="KEGG" id="yli:2907216"/>